<dbReference type="EMBL" id="LAZR01004812">
    <property type="protein sequence ID" value="KKN05384.1"/>
    <property type="molecule type" value="Genomic_DNA"/>
</dbReference>
<evidence type="ECO:0000313" key="1">
    <source>
        <dbReference type="EMBL" id="KKN05384.1"/>
    </source>
</evidence>
<name>A0A0F9MHQ1_9ZZZZ</name>
<organism evidence="1">
    <name type="scientific">marine sediment metagenome</name>
    <dbReference type="NCBI Taxonomy" id="412755"/>
    <lineage>
        <taxon>unclassified sequences</taxon>
        <taxon>metagenomes</taxon>
        <taxon>ecological metagenomes</taxon>
    </lineage>
</organism>
<gene>
    <name evidence="1" type="ORF">LCGC14_1087930</name>
</gene>
<comment type="caution">
    <text evidence="1">The sequence shown here is derived from an EMBL/GenBank/DDBJ whole genome shotgun (WGS) entry which is preliminary data.</text>
</comment>
<sequence length="46" mass="5204">MALTKEELREMRSNSKETDIHITHKEVYVSTLPKNVSIVTVAAGLY</sequence>
<accession>A0A0F9MHQ1</accession>
<protein>
    <submittedName>
        <fullName evidence="1">Uncharacterized protein</fullName>
    </submittedName>
</protein>
<proteinExistence type="predicted"/>
<reference evidence="1" key="1">
    <citation type="journal article" date="2015" name="Nature">
        <title>Complex archaea that bridge the gap between prokaryotes and eukaryotes.</title>
        <authorList>
            <person name="Spang A."/>
            <person name="Saw J.H."/>
            <person name="Jorgensen S.L."/>
            <person name="Zaremba-Niedzwiedzka K."/>
            <person name="Martijn J."/>
            <person name="Lind A.E."/>
            <person name="van Eijk R."/>
            <person name="Schleper C."/>
            <person name="Guy L."/>
            <person name="Ettema T.J."/>
        </authorList>
    </citation>
    <scope>NUCLEOTIDE SEQUENCE</scope>
</reference>
<dbReference type="AlphaFoldDB" id="A0A0F9MHQ1"/>